<evidence type="ECO:0000256" key="2">
    <source>
        <dbReference type="ARBA" id="ARBA00022898"/>
    </source>
</evidence>
<feature type="compositionally biased region" description="Pro residues" evidence="4">
    <location>
        <begin position="261"/>
        <end position="276"/>
    </location>
</feature>
<dbReference type="Pfam" id="PF00842">
    <property type="entry name" value="Ala_racemase_C"/>
    <property type="match status" value="1"/>
</dbReference>
<dbReference type="SUPFAM" id="SSF51419">
    <property type="entry name" value="PLP-binding barrel"/>
    <property type="match status" value="2"/>
</dbReference>
<organism evidence="6">
    <name type="scientific">Corethron hystrix</name>
    <dbReference type="NCBI Taxonomy" id="216773"/>
    <lineage>
        <taxon>Eukaryota</taxon>
        <taxon>Sar</taxon>
        <taxon>Stramenopiles</taxon>
        <taxon>Ochrophyta</taxon>
        <taxon>Bacillariophyta</taxon>
        <taxon>Coscinodiscophyceae</taxon>
        <taxon>Corethrophycidae</taxon>
        <taxon>Corethrales</taxon>
        <taxon>Corethraceae</taxon>
        <taxon>Corethron</taxon>
    </lineage>
</organism>
<dbReference type="InterPro" id="IPR020622">
    <property type="entry name" value="Ala_racemase_pyridoxalP-BS"/>
</dbReference>
<name>A0A7S1B4M3_9STRA</name>
<dbReference type="InterPro" id="IPR000821">
    <property type="entry name" value="Ala_racemase"/>
</dbReference>
<dbReference type="EMBL" id="HBFR01002924">
    <property type="protein sequence ID" value="CAD8874824.1"/>
    <property type="molecule type" value="Transcribed_RNA"/>
</dbReference>
<dbReference type="Pfam" id="PF01168">
    <property type="entry name" value="Ala_racemase_N"/>
    <property type="match status" value="2"/>
</dbReference>
<dbReference type="InterPro" id="IPR029066">
    <property type="entry name" value="PLP-binding_barrel"/>
</dbReference>
<gene>
    <name evidence="6" type="ORF">CHYS00102_LOCUS1999</name>
</gene>
<dbReference type="InterPro" id="IPR011079">
    <property type="entry name" value="Ala_racemase_C"/>
</dbReference>
<dbReference type="GO" id="GO:0030170">
    <property type="term" value="F:pyridoxal phosphate binding"/>
    <property type="evidence" value="ECO:0007669"/>
    <property type="project" value="TreeGrafter"/>
</dbReference>
<evidence type="ECO:0000259" key="5">
    <source>
        <dbReference type="SMART" id="SM01005"/>
    </source>
</evidence>
<feature type="compositionally biased region" description="Low complexity" evidence="4">
    <location>
        <begin position="231"/>
        <end position="247"/>
    </location>
</feature>
<evidence type="ECO:0000256" key="1">
    <source>
        <dbReference type="ARBA" id="ARBA00001933"/>
    </source>
</evidence>
<accession>A0A7S1B4M3</accession>
<dbReference type="SMART" id="SM01005">
    <property type="entry name" value="Ala_racemase_C"/>
    <property type="match status" value="1"/>
</dbReference>
<dbReference type="Gene3D" id="2.40.37.10">
    <property type="entry name" value="Lyase, Ornithine Decarboxylase, Chain A, domain 1"/>
    <property type="match status" value="1"/>
</dbReference>
<dbReference type="GO" id="GO:0005829">
    <property type="term" value="C:cytosol"/>
    <property type="evidence" value="ECO:0007669"/>
    <property type="project" value="TreeGrafter"/>
</dbReference>
<keyword evidence="2" id="KW-0663">Pyridoxal phosphate</keyword>
<comment type="cofactor">
    <cofactor evidence="1">
        <name>pyridoxal 5'-phosphate</name>
        <dbReference type="ChEBI" id="CHEBI:597326"/>
    </cofactor>
</comment>
<dbReference type="AlphaFoldDB" id="A0A7S1B4M3"/>
<feature type="domain" description="Alanine racemase C-terminal" evidence="5">
    <location>
        <begin position="631"/>
        <end position="790"/>
    </location>
</feature>
<protein>
    <recommendedName>
        <fullName evidence="5">Alanine racemase C-terminal domain-containing protein</fullName>
    </recommendedName>
</protein>
<dbReference type="PANTHER" id="PTHR30511">
    <property type="entry name" value="ALANINE RACEMASE"/>
    <property type="match status" value="1"/>
</dbReference>
<evidence type="ECO:0000256" key="4">
    <source>
        <dbReference type="SAM" id="MobiDB-lite"/>
    </source>
</evidence>
<dbReference type="PROSITE" id="PS00395">
    <property type="entry name" value="ALANINE_RACEMASE"/>
    <property type="match status" value="1"/>
</dbReference>
<dbReference type="InterPro" id="IPR001608">
    <property type="entry name" value="Ala_racemase_N"/>
</dbReference>
<dbReference type="GO" id="GO:0008784">
    <property type="term" value="F:alanine racemase activity"/>
    <property type="evidence" value="ECO:0007669"/>
    <property type="project" value="TreeGrafter"/>
</dbReference>
<evidence type="ECO:0000256" key="3">
    <source>
        <dbReference type="ARBA" id="ARBA00023235"/>
    </source>
</evidence>
<dbReference type="InterPro" id="IPR009006">
    <property type="entry name" value="Ala_racemase/Decarboxylase_C"/>
</dbReference>
<dbReference type="SUPFAM" id="SSF50621">
    <property type="entry name" value="Alanine racemase C-terminal domain-like"/>
    <property type="match status" value="1"/>
</dbReference>
<keyword evidence="3" id="KW-0413">Isomerase</keyword>
<reference evidence="6" key="1">
    <citation type="submission" date="2021-01" db="EMBL/GenBank/DDBJ databases">
        <authorList>
            <person name="Corre E."/>
            <person name="Pelletier E."/>
            <person name="Niang G."/>
            <person name="Scheremetjew M."/>
            <person name="Finn R."/>
            <person name="Kale V."/>
            <person name="Holt S."/>
            <person name="Cochrane G."/>
            <person name="Meng A."/>
            <person name="Brown T."/>
            <person name="Cohen L."/>
        </authorList>
    </citation>
    <scope>NUCLEOTIDE SEQUENCE</scope>
    <source>
        <strain evidence="6">308</strain>
    </source>
</reference>
<sequence>MVSKFPLNPSSSSLSSVASSISTTSSSPPHSSSSFPRGRAFHLISTSSISHNFSHIRLRAASQKCQVMAVIKADAYGHGACATALHLATRCGCDAFAVATLEEAVDLRISLRASLATEYHSAAAANTVVKNIKSGNIGSTETVLAATPYVRILVLGPPVNFPECFDTYYYYNIEMMVTGIEVAEALLVWLKDIEGRRQRFFEMRSREVRSELLRSTDDQNAEAAITKKNEQQQQQQQHQRQANNNHNYGNRVHTPVREGTPPIPALPSFDPSPPDLSVPTSKLRRNDDVSATVGGYTGSELAREVRKILVANAAEKNRKNEAVQALQSGSTNGIGNGKVNSGGINTEGDGIDRLQQTTYTWTGKISPSFHDEVMSEESACSFVTPLVPFAKGGPQVVFQGLADVARLSRMRAEREAKQRKNERKEKVDFSLEPIRKLPKIVGNGGANNRIRWHAMVDSGMGRVGFRPDDEEISIDMIQRLVDAEIFHDGGGGTPNVTFSAEEIISSSMASVAVAVGTTSTNIATPSSTIHMFSSPIEFYGMCTHMAEAVDGSDYTKQQMSKFVKLLSAVRKAGIHVPTVHTDNSSALLSESLTHFDPAILLSQKGADTLGYVRCGGGIYGQRPAFPQLRASSTLMASVHHVATVKAGDSVGYDRKYVAASNKRIATITIGFADGYPRELGNGVGRVSIRGSIFHVAGNVCMDMLMVDLRDVDDPIGRTVVVGDMAVLWGPEDIVAAAATSQEEDREEGKMKEGKRKDGLVRLQDLAGTMGTTQSALTCGLNLSRVQRRLI</sequence>
<proteinExistence type="predicted"/>
<feature type="region of interest" description="Disordered" evidence="4">
    <location>
        <begin position="224"/>
        <end position="291"/>
    </location>
</feature>
<dbReference type="PANTHER" id="PTHR30511:SF0">
    <property type="entry name" value="ALANINE RACEMASE, CATABOLIC-RELATED"/>
    <property type="match status" value="1"/>
</dbReference>
<dbReference type="Gene3D" id="3.20.20.10">
    <property type="entry name" value="Alanine racemase"/>
    <property type="match status" value="2"/>
</dbReference>
<evidence type="ECO:0000313" key="6">
    <source>
        <dbReference type="EMBL" id="CAD8874824.1"/>
    </source>
</evidence>